<comment type="caution">
    <text evidence="2">The sequence shown here is derived from an EMBL/GenBank/DDBJ whole genome shotgun (WGS) entry which is preliminary data.</text>
</comment>
<accession>A0AAQ4EA73</accession>
<gene>
    <name evidence="2" type="ORF">V5799_025263</name>
</gene>
<sequence length="413" mass="46271">MIPSLGAIASTCRICFTLRCLFCVAGTAGPRESERFRESTFSCIVWVQSGAVLWCDWTYFPYVWRDSSLNNTMFALVRFVEDDKDKRYVISVADIENFEPKNELDFDNTKTYDAYWQDEDEDNSGIYVVQILKLAATKEEMEREMKVKRVHVPPIRMSEVDNVTECGVPAAARKKSLKQQEKAKQQNQITSKKQQYEDVLKRHVSHSLQKNAAIPGHSSIGRKASKKRKPQILDDSTESEDESVVSSRELKNAVKEAKYWKQRYRLEQEHTASLKRELDFLKRKVELQLSSFQQTLDEVAKRQQDALPVVAPSILPNGAVEASRRDPTAARGAATEQAAAAEKDVGGTASVVPTPAGPSEEAPASSCFTADAPRSAELEASVLDDAQDFTLTSGGLARKILRQECCCQSHEHL</sequence>
<organism evidence="2 3">
    <name type="scientific">Amblyomma americanum</name>
    <name type="common">Lone star tick</name>
    <dbReference type="NCBI Taxonomy" id="6943"/>
    <lineage>
        <taxon>Eukaryota</taxon>
        <taxon>Metazoa</taxon>
        <taxon>Ecdysozoa</taxon>
        <taxon>Arthropoda</taxon>
        <taxon>Chelicerata</taxon>
        <taxon>Arachnida</taxon>
        <taxon>Acari</taxon>
        <taxon>Parasitiformes</taxon>
        <taxon>Ixodida</taxon>
        <taxon>Ixodoidea</taxon>
        <taxon>Ixodidae</taxon>
        <taxon>Amblyomminae</taxon>
        <taxon>Amblyomma</taxon>
    </lineage>
</organism>
<dbReference type="EMBL" id="JARKHS020019670">
    <property type="protein sequence ID" value="KAK8771492.1"/>
    <property type="molecule type" value="Genomic_DNA"/>
</dbReference>
<feature type="compositionally biased region" description="Low complexity" evidence="1">
    <location>
        <begin position="329"/>
        <end position="340"/>
    </location>
</feature>
<dbReference type="AlphaFoldDB" id="A0AAQ4EA73"/>
<keyword evidence="3" id="KW-1185">Reference proteome</keyword>
<dbReference type="PANTHER" id="PTHR14628:SF1">
    <property type="entry name" value="BEN DOMAIN-CONTAINING PROTEIN 5"/>
    <property type="match status" value="1"/>
</dbReference>
<evidence type="ECO:0000313" key="2">
    <source>
        <dbReference type="EMBL" id="KAK8771492.1"/>
    </source>
</evidence>
<name>A0AAQ4EA73_AMBAM</name>
<feature type="region of interest" description="Disordered" evidence="1">
    <location>
        <begin position="318"/>
        <end position="370"/>
    </location>
</feature>
<reference evidence="2 3" key="1">
    <citation type="journal article" date="2023" name="Arcadia Sci">
        <title>De novo assembly of a long-read Amblyomma americanum tick genome.</title>
        <authorList>
            <person name="Chou S."/>
            <person name="Poskanzer K.E."/>
            <person name="Rollins M."/>
            <person name="Thuy-Boun P.S."/>
        </authorList>
    </citation>
    <scope>NUCLEOTIDE SEQUENCE [LARGE SCALE GENOMIC DNA]</scope>
    <source>
        <strain evidence="2">F_SG_1</strain>
        <tissue evidence="2">Salivary glands</tissue>
    </source>
</reference>
<evidence type="ECO:0000313" key="3">
    <source>
        <dbReference type="Proteomes" id="UP001321473"/>
    </source>
</evidence>
<proteinExistence type="predicted"/>
<dbReference type="GO" id="GO:0045892">
    <property type="term" value="P:negative regulation of DNA-templated transcription"/>
    <property type="evidence" value="ECO:0007669"/>
    <property type="project" value="InterPro"/>
</dbReference>
<dbReference type="InterPro" id="IPR040391">
    <property type="entry name" value="BEND5"/>
</dbReference>
<dbReference type="Proteomes" id="UP001321473">
    <property type="component" value="Unassembled WGS sequence"/>
</dbReference>
<evidence type="ECO:0000256" key="1">
    <source>
        <dbReference type="SAM" id="MobiDB-lite"/>
    </source>
</evidence>
<feature type="region of interest" description="Disordered" evidence="1">
    <location>
        <begin position="174"/>
        <end position="248"/>
    </location>
</feature>
<dbReference type="PANTHER" id="PTHR14628">
    <property type="entry name" value="BEN DOMAIN-CONTAINING PROTEIN 5"/>
    <property type="match status" value="1"/>
</dbReference>
<dbReference type="GO" id="GO:0003677">
    <property type="term" value="F:DNA binding"/>
    <property type="evidence" value="ECO:0007669"/>
    <property type="project" value="InterPro"/>
</dbReference>
<protein>
    <submittedName>
        <fullName evidence="2">Uncharacterized protein</fullName>
    </submittedName>
</protein>